<dbReference type="PANTHER" id="PTHR46401:SF2">
    <property type="entry name" value="GLYCOSYLTRANSFERASE WBBK-RELATED"/>
    <property type="match status" value="1"/>
</dbReference>
<proteinExistence type="predicted"/>
<organism evidence="3 4">
    <name type="scientific">Sporolactobacillus shoreicorticis</name>
    <dbReference type="NCBI Taxonomy" id="1923877"/>
    <lineage>
        <taxon>Bacteria</taxon>
        <taxon>Bacillati</taxon>
        <taxon>Bacillota</taxon>
        <taxon>Bacilli</taxon>
        <taxon>Bacillales</taxon>
        <taxon>Sporolactobacillaceae</taxon>
        <taxon>Sporolactobacillus</taxon>
    </lineage>
</organism>
<sequence length="365" mass="42559">MKLLVNATANDARGALALTDSFLKDMNEQVDFLKQNQIFLYVLVSNQNLESYANNYISILFNNYPKKSLIHKYYFEHIYLPKFIKKEKISTYLSLQNTAIRKGPYKQIVLIHTPLPFENLSIRDTDIKSYIKYHFILRTMLKHQIKHMDQIFTQTEWMKRSVNKLCTNEHIKVIRPSLCPVNDLCGPLPSDLERSIDLNKRIKLIYPTNVDKYKNNERLVKAVKAYNRTHDQHKVTIYLTAEGQSSPSVVYMGKVPYESMGSLYKKMNALIFPSLTETLGLPLLEAQSIHLPILVADRAYAREICKNSAIYFNPVSIDAMIQAIEQFISQWPKRHSQNQQVINETKQRTDYTDYIKVIKEQVYHG</sequence>
<dbReference type="EMBL" id="JBHUMQ010000026">
    <property type="protein sequence ID" value="MFD2694130.1"/>
    <property type="molecule type" value="Genomic_DNA"/>
</dbReference>
<dbReference type="GO" id="GO:0016757">
    <property type="term" value="F:glycosyltransferase activity"/>
    <property type="evidence" value="ECO:0007669"/>
    <property type="project" value="UniProtKB-KW"/>
</dbReference>
<name>A0ABW5S6F9_9BACL</name>
<reference evidence="4" key="1">
    <citation type="journal article" date="2019" name="Int. J. Syst. Evol. Microbiol.">
        <title>The Global Catalogue of Microorganisms (GCM) 10K type strain sequencing project: providing services to taxonomists for standard genome sequencing and annotation.</title>
        <authorList>
            <consortium name="The Broad Institute Genomics Platform"/>
            <consortium name="The Broad Institute Genome Sequencing Center for Infectious Disease"/>
            <person name="Wu L."/>
            <person name="Ma J."/>
        </authorList>
    </citation>
    <scope>NUCLEOTIDE SEQUENCE [LARGE SCALE GENOMIC DNA]</scope>
    <source>
        <strain evidence="4">TISTR 2466</strain>
    </source>
</reference>
<dbReference type="Gene3D" id="3.40.50.2000">
    <property type="entry name" value="Glycogen Phosphorylase B"/>
    <property type="match status" value="1"/>
</dbReference>
<dbReference type="Proteomes" id="UP001597399">
    <property type="component" value="Unassembled WGS sequence"/>
</dbReference>
<evidence type="ECO:0000256" key="1">
    <source>
        <dbReference type="ARBA" id="ARBA00022679"/>
    </source>
</evidence>
<dbReference type="EC" id="2.4.-.-" evidence="3"/>
<comment type="caution">
    <text evidence="3">The sequence shown here is derived from an EMBL/GenBank/DDBJ whole genome shotgun (WGS) entry which is preliminary data.</text>
</comment>
<evidence type="ECO:0000313" key="3">
    <source>
        <dbReference type="EMBL" id="MFD2694130.1"/>
    </source>
</evidence>
<protein>
    <submittedName>
        <fullName evidence="3">Glycosyltransferase</fullName>
        <ecNumber evidence="3">2.4.-.-</ecNumber>
    </submittedName>
</protein>
<evidence type="ECO:0000259" key="2">
    <source>
        <dbReference type="Pfam" id="PF00534"/>
    </source>
</evidence>
<dbReference type="PANTHER" id="PTHR46401">
    <property type="entry name" value="GLYCOSYLTRANSFERASE WBBK-RELATED"/>
    <property type="match status" value="1"/>
</dbReference>
<keyword evidence="4" id="KW-1185">Reference proteome</keyword>
<keyword evidence="3" id="KW-0328">Glycosyltransferase</keyword>
<evidence type="ECO:0000313" key="4">
    <source>
        <dbReference type="Proteomes" id="UP001597399"/>
    </source>
</evidence>
<dbReference type="InterPro" id="IPR001296">
    <property type="entry name" value="Glyco_trans_1"/>
</dbReference>
<dbReference type="RefSeq" id="WP_253057689.1">
    <property type="nucleotide sequence ID" value="NZ_JAMXWM010000001.1"/>
</dbReference>
<feature type="domain" description="Glycosyl transferase family 1" evidence="2">
    <location>
        <begin position="200"/>
        <end position="340"/>
    </location>
</feature>
<accession>A0ABW5S6F9</accession>
<keyword evidence="1 3" id="KW-0808">Transferase</keyword>
<dbReference type="Pfam" id="PF00534">
    <property type="entry name" value="Glycos_transf_1"/>
    <property type="match status" value="1"/>
</dbReference>
<dbReference type="SUPFAM" id="SSF53756">
    <property type="entry name" value="UDP-Glycosyltransferase/glycogen phosphorylase"/>
    <property type="match status" value="1"/>
</dbReference>
<gene>
    <name evidence="3" type="ORF">ACFSUE_10900</name>
</gene>